<dbReference type="Gene3D" id="3.90.1110.10">
    <property type="entry name" value="RNA polymerase Rpb2, domain 2"/>
    <property type="match status" value="1"/>
</dbReference>
<evidence type="ECO:0000256" key="2">
    <source>
        <dbReference type="ARBA" id="ARBA00022679"/>
    </source>
</evidence>
<evidence type="ECO:0000256" key="4">
    <source>
        <dbReference type="ARBA" id="ARBA00023163"/>
    </source>
</evidence>
<evidence type="ECO:0000256" key="8">
    <source>
        <dbReference type="RuleBase" id="RU363031"/>
    </source>
</evidence>
<sequence>MAASRSSSRISFAKIIEPLEVPDLLALQTQSFDWLIGSDAWAERVQEAIDSGRDDVPITSGLEEVFEEISPIEDFSGSMSLSFRDHRFEPPKYSVEECKDKDMTFSAPLFVTAEFTNNTTGEIKSQTVFMGDFPLMTPKGTFVINGTERVVVSQLVRSPGVYFERSLDKASDKDLYSCKVIPSRGAWLEFEIDKRDTVGVRIDRKRRQSVTVLLKALGWDEARILERFGDFPSMRVTLEKDHTASQDDALLDIYRKLRPGEPPTRESAQTLLENLFFNPKRYDLAKVGRYKVNKKLSLEVTHDIGVLTEDDIVRTIEYVVKLHAGADPADYEVDDIDHFGNRRLRTVGELIQNQVRLGLARMERVVRERMTTQDVEAITPQTLINIRPVVASIKEFFGTSQLSQFMDQTNPLAGLTHKRRLSALGPGGLSRERAGFEVRDVHPSHYGRMCPIETPEGPNIGLIGSLSTFARVNPFGFVETPYRKVVNGQVIDQIDYLTADEEDRHVKAQANTPLQPDGTFAEDRVLVRRKGGEVEFIPPDEVDYMDVSPRQMVSVATAMIPFLEHDDANRALMGSNMQRQSVPLLRSEAPLVGTGMEARAAKDAGDVIVAGQAGVVEDLSADYITVMHDDGTRRTYRLAKFRRSNQGTCINQKPIVNEGDRIEAGQVIADGPCTDNGEMALGKNMLVAFMPWEGHNYEDAIILSQRLVQDDVLSSIHIEEHEVDARDTKLGPEEITRDIPNVAEEVLADLDERGIIRIGADVQTGDVLVGKVTPKGETELTPEERLLRAIFGEKAREVRDTSLKVPHGESGKVIGVRVFSREDGDELPPGVNELVRVYVAQKRKITDGDKLAGRHGNKGVIAKILPAEDMPFLEDGTPVDVVLNPHGVPRRMNIGQILETHLGWVAKTGWQVDAGTEGWKERLRGIGADAAPPGTNVSTPVFDGAREEEITGLLDSTLPNRDGVQLIGSSGKATLFDGRTGEPYPYPVAVGYIYILKLLHLVDDKIHARSTGPYSMITQQPLGGKAQFGGQRFGEMEVWALEAYGAAYALQELLTIKSDDVVGRVKVYEAIVKGENIPEPGIPESFKVLIKEMQSLCLNVEVLSSDGVQIEMRDTDEDVFRAAEELGIDLSRREPSSVEEV</sequence>
<reference evidence="15" key="1">
    <citation type="submission" date="2018-02" db="EMBL/GenBank/DDBJ databases">
        <authorList>
            <person name="Briolay J."/>
        </authorList>
    </citation>
    <scope>NUCLEOTIDE SEQUENCE</scope>
</reference>
<feature type="domain" description="DNA-directed RNA polymerase beta subunit external 1" evidence="14">
    <location>
        <begin position="482"/>
        <end position="548"/>
    </location>
</feature>
<dbReference type="EC" id="2.7.7.6" evidence="6 8"/>
<evidence type="ECO:0000256" key="3">
    <source>
        <dbReference type="ARBA" id="ARBA00022695"/>
    </source>
</evidence>
<comment type="function">
    <text evidence="6 8">DNA-dependent RNA polymerase catalyzes the transcription of DNA into RNA using the four ribonucleoside triphosphates as substrates.</text>
</comment>
<keyword evidence="1 6" id="KW-0240">DNA-directed RNA polymerase</keyword>
<feature type="domain" description="RNA polymerase Rpb2" evidence="10">
    <location>
        <begin position="1029"/>
        <end position="1103"/>
    </location>
</feature>
<dbReference type="Pfam" id="PF04561">
    <property type="entry name" value="RNA_pol_Rpb2_2"/>
    <property type="match status" value="1"/>
</dbReference>
<dbReference type="Gene3D" id="2.30.150.10">
    <property type="entry name" value="DNA-directed RNA polymerase, beta subunit, external 1 domain"/>
    <property type="match status" value="1"/>
</dbReference>
<evidence type="ECO:0000256" key="6">
    <source>
        <dbReference type="HAMAP-Rule" id="MF_01321"/>
    </source>
</evidence>
<accession>A0A6F8M2K5</accession>
<dbReference type="EMBL" id="MG958458">
    <property type="protein sequence ID" value="AYF60871.1"/>
    <property type="molecule type" value="Genomic_DNA"/>
</dbReference>
<dbReference type="Pfam" id="PF04560">
    <property type="entry name" value="RNA_pol_Rpb2_7"/>
    <property type="match status" value="1"/>
</dbReference>
<dbReference type="InterPro" id="IPR007641">
    <property type="entry name" value="RNA_pol_Rpb2_7"/>
</dbReference>
<evidence type="ECO:0000259" key="14">
    <source>
        <dbReference type="Pfam" id="PF10385"/>
    </source>
</evidence>
<dbReference type="AlphaFoldDB" id="A0A6F8M2K5"/>
<dbReference type="GO" id="GO:0032549">
    <property type="term" value="F:ribonucleoside binding"/>
    <property type="evidence" value="ECO:0007669"/>
    <property type="project" value="InterPro"/>
</dbReference>
<dbReference type="SUPFAM" id="SSF64484">
    <property type="entry name" value="beta and beta-prime subunits of DNA dependent RNA-polymerase"/>
    <property type="match status" value="1"/>
</dbReference>
<evidence type="ECO:0000259" key="9">
    <source>
        <dbReference type="Pfam" id="PF00562"/>
    </source>
</evidence>
<dbReference type="InterPro" id="IPR007645">
    <property type="entry name" value="RNA_pol_Rpb2_3"/>
</dbReference>
<gene>
    <name evidence="6 15" type="primary">rpoB</name>
    <name evidence="15" type="ORF">MEDAJJAA_00001</name>
</gene>
<dbReference type="PANTHER" id="PTHR20856">
    <property type="entry name" value="DNA-DIRECTED RNA POLYMERASE I SUBUNIT 2"/>
    <property type="match status" value="1"/>
</dbReference>
<dbReference type="InterPro" id="IPR007644">
    <property type="entry name" value="RNA_pol_bsu_protrusion"/>
</dbReference>
<dbReference type="InterPro" id="IPR007642">
    <property type="entry name" value="RNA_pol_Rpb2_2"/>
</dbReference>
<dbReference type="InterPro" id="IPR014724">
    <property type="entry name" value="RNA_pol_RPB2_OB-fold"/>
</dbReference>
<dbReference type="InterPro" id="IPR037033">
    <property type="entry name" value="DNA-dir_RNAP_su2_hyb_sf"/>
</dbReference>
<protein>
    <recommendedName>
        <fullName evidence="6 8">DNA-directed RNA polymerase subunit beta</fullName>
        <shortName evidence="6">RNAP subunit beta</shortName>
        <ecNumber evidence="6 8">2.7.7.6</ecNumber>
    </recommendedName>
    <alternativeName>
        <fullName evidence="6">RNA polymerase subunit beta</fullName>
    </alternativeName>
    <alternativeName>
        <fullName evidence="6">Transcriptase subunit beta</fullName>
    </alternativeName>
</protein>
<evidence type="ECO:0000256" key="5">
    <source>
        <dbReference type="ARBA" id="ARBA00048552"/>
    </source>
</evidence>
<evidence type="ECO:0000256" key="7">
    <source>
        <dbReference type="RuleBase" id="RU000434"/>
    </source>
</evidence>
<dbReference type="HAMAP" id="MF_01321">
    <property type="entry name" value="RNApol_bact_RpoB"/>
    <property type="match status" value="1"/>
</dbReference>
<dbReference type="Pfam" id="PF04565">
    <property type="entry name" value="RNA_pol_Rpb2_3"/>
    <property type="match status" value="1"/>
</dbReference>
<dbReference type="InterPro" id="IPR042107">
    <property type="entry name" value="DNA-dir_RNA_pol_bsu_ext_1_sf"/>
</dbReference>
<dbReference type="InterPro" id="IPR007120">
    <property type="entry name" value="DNA-dir_RNAP_su2_dom"/>
</dbReference>
<dbReference type="GO" id="GO:0003899">
    <property type="term" value="F:DNA-directed RNA polymerase activity"/>
    <property type="evidence" value="ECO:0007669"/>
    <property type="project" value="UniProtKB-UniRule"/>
</dbReference>
<dbReference type="GO" id="GO:0003677">
    <property type="term" value="F:DNA binding"/>
    <property type="evidence" value="ECO:0007669"/>
    <property type="project" value="UniProtKB-UniRule"/>
</dbReference>
<dbReference type="InterPro" id="IPR007121">
    <property type="entry name" value="RNA_pol_bsu_CS"/>
</dbReference>
<comment type="subunit">
    <text evidence="6 8">The RNAP catalytic core consists of 2 alpha, 1 beta, 1 beta' and 1 omega subunit. When a sigma factor is associated with the core the holoenzyme is formed, which can initiate transcription.</text>
</comment>
<dbReference type="Pfam" id="PF10385">
    <property type="entry name" value="RNA_pol_Rpb2_45"/>
    <property type="match status" value="1"/>
</dbReference>
<proteinExistence type="inferred from homology"/>
<keyword evidence="2 6" id="KW-0808">Transferase</keyword>
<keyword evidence="4 6" id="KW-0804">Transcription</keyword>
<evidence type="ECO:0000259" key="12">
    <source>
        <dbReference type="Pfam" id="PF04563"/>
    </source>
</evidence>
<feature type="domain" description="RNA polymerase beta subunit protrusion" evidence="12">
    <location>
        <begin position="70"/>
        <end position="389"/>
    </location>
</feature>
<evidence type="ECO:0000259" key="10">
    <source>
        <dbReference type="Pfam" id="PF04560"/>
    </source>
</evidence>
<dbReference type="NCBIfam" id="NF001616">
    <property type="entry name" value="PRK00405.1"/>
    <property type="match status" value="1"/>
</dbReference>
<dbReference type="Gene3D" id="2.40.50.150">
    <property type="match status" value="1"/>
</dbReference>
<dbReference type="Pfam" id="PF00562">
    <property type="entry name" value="RNA_pol_Rpb2_6"/>
    <property type="match status" value="1"/>
</dbReference>
<dbReference type="FunFam" id="3.90.1800.10:FF:000001">
    <property type="entry name" value="DNA-directed RNA polymerase subunit beta"/>
    <property type="match status" value="1"/>
</dbReference>
<evidence type="ECO:0000259" key="11">
    <source>
        <dbReference type="Pfam" id="PF04561"/>
    </source>
</evidence>
<organism evidence="15">
    <name type="scientific">uncultured Frankia sp</name>
    <dbReference type="NCBI Taxonomy" id="181582"/>
    <lineage>
        <taxon>Bacteria</taxon>
        <taxon>Bacillati</taxon>
        <taxon>Actinomycetota</taxon>
        <taxon>Actinomycetes</taxon>
        <taxon>Frankiales</taxon>
        <taxon>Frankiaceae</taxon>
        <taxon>Frankia</taxon>
        <taxon>environmental samples</taxon>
    </lineage>
</organism>
<dbReference type="InterPro" id="IPR015712">
    <property type="entry name" value="DNA-dir_RNA_pol_su2"/>
</dbReference>
<dbReference type="InterPro" id="IPR010243">
    <property type="entry name" value="RNA_pol_bsu_bac"/>
</dbReference>
<feature type="domain" description="RNA polymerase Rpb2" evidence="13">
    <location>
        <begin position="404"/>
        <end position="472"/>
    </location>
</feature>
<keyword evidence="3 6" id="KW-0548">Nucleotidyltransferase</keyword>
<evidence type="ECO:0000313" key="15">
    <source>
        <dbReference type="EMBL" id="AYF60871.1"/>
    </source>
</evidence>
<dbReference type="CDD" id="cd00653">
    <property type="entry name" value="RNA_pol_B_RPB2"/>
    <property type="match status" value="1"/>
</dbReference>
<dbReference type="PROSITE" id="PS01166">
    <property type="entry name" value="RNA_POL_BETA"/>
    <property type="match status" value="1"/>
</dbReference>
<dbReference type="Gene3D" id="3.90.1800.10">
    <property type="entry name" value="RNA polymerase alpha subunit dimerisation domain"/>
    <property type="match status" value="1"/>
</dbReference>
<dbReference type="Gene3D" id="2.40.270.10">
    <property type="entry name" value="DNA-directed RNA polymerase, subunit 2, domain 6"/>
    <property type="match status" value="1"/>
</dbReference>
<comment type="catalytic activity">
    <reaction evidence="5 6 8">
        <text>RNA(n) + a ribonucleoside 5'-triphosphate = RNA(n+1) + diphosphate</text>
        <dbReference type="Rhea" id="RHEA:21248"/>
        <dbReference type="Rhea" id="RHEA-COMP:14527"/>
        <dbReference type="Rhea" id="RHEA-COMP:17342"/>
        <dbReference type="ChEBI" id="CHEBI:33019"/>
        <dbReference type="ChEBI" id="CHEBI:61557"/>
        <dbReference type="ChEBI" id="CHEBI:140395"/>
        <dbReference type="EC" id="2.7.7.6"/>
    </reaction>
</comment>
<dbReference type="Gene3D" id="2.40.50.100">
    <property type="match status" value="1"/>
</dbReference>
<dbReference type="Pfam" id="PF04563">
    <property type="entry name" value="RNA_pol_Rpb2_1"/>
    <property type="match status" value="1"/>
</dbReference>
<dbReference type="InterPro" id="IPR037034">
    <property type="entry name" value="RNA_pol_Rpb2_2_sf"/>
</dbReference>
<evidence type="ECO:0000259" key="13">
    <source>
        <dbReference type="Pfam" id="PF04565"/>
    </source>
</evidence>
<name>A0A6F8M2K5_9ACTN</name>
<feature type="domain" description="RNA polymerase Rpb2" evidence="11">
    <location>
        <begin position="157"/>
        <end position="345"/>
    </location>
</feature>
<dbReference type="InterPro" id="IPR019462">
    <property type="entry name" value="DNA-dir_RNA_pol_bsu_external_1"/>
</dbReference>
<feature type="domain" description="DNA-directed RNA polymerase subunit 2 hybrid-binding" evidence="9">
    <location>
        <begin position="609"/>
        <end position="1027"/>
    </location>
</feature>
<reference evidence="15" key="2">
    <citation type="submission" date="2020-03" db="EMBL/GenBank/DDBJ databases">
        <title>Sequencing the whole spectinomycin operon, new perspectives for prokaryotic systematics.</title>
        <authorList>
            <person name="Flandrois J.-P."/>
        </authorList>
    </citation>
    <scope>NUCLEOTIDE SEQUENCE</scope>
</reference>
<comment type="similarity">
    <text evidence="6 7">Belongs to the RNA polymerase beta chain family.</text>
</comment>
<dbReference type="GO" id="GO:0000428">
    <property type="term" value="C:DNA-directed RNA polymerase complex"/>
    <property type="evidence" value="ECO:0007669"/>
    <property type="project" value="UniProtKB-KW"/>
</dbReference>
<evidence type="ECO:0000256" key="1">
    <source>
        <dbReference type="ARBA" id="ARBA00022478"/>
    </source>
</evidence>
<dbReference type="Gene3D" id="3.90.1100.10">
    <property type="match status" value="1"/>
</dbReference>
<dbReference type="NCBIfam" id="TIGR02013">
    <property type="entry name" value="rpoB"/>
    <property type="match status" value="1"/>
</dbReference>
<dbReference type="GO" id="GO:0006351">
    <property type="term" value="P:DNA-templated transcription"/>
    <property type="evidence" value="ECO:0007669"/>
    <property type="project" value="UniProtKB-UniRule"/>
</dbReference>